<evidence type="ECO:0000313" key="14">
    <source>
        <dbReference type="EMBL" id="CAD5216230.1"/>
    </source>
</evidence>
<evidence type="ECO:0000256" key="1">
    <source>
        <dbReference type="ARBA" id="ARBA00004123"/>
    </source>
</evidence>
<keyword evidence="15" id="KW-1185">Reference proteome</keyword>
<evidence type="ECO:0000256" key="10">
    <source>
        <dbReference type="ARBA" id="ARBA00023242"/>
    </source>
</evidence>
<dbReference type="SMART" id="SM00430">
    <property type="entry name" value="HOLI"/>
    <property type="match status" value="1"/>
</dbReference>
<organism evidence="14 15">
    <name type="scientific">Bursaphelenchus okinawaensis</name>
    <dbReference type="NCBI Taxonomy" id="465554"/>
    <lineage>
        <taxon>Eukaryota</taxon>
        <taxon>Metazoa</taxon>
        <taxon>Ecdysozoa</taxon>
        <taxon>Nematoda</taxon>
        <taxon>Chromadorea</taxon>
        <taxon>Rhabditida</taxon>
        <taxon>Tylenchina</taxon>
        <taxon>Tylenchomorpha</taxon>
        <taxon>Aphelenchoidea</taxon>
        <taxon>Aphelenchoididae</taxon>
        <taxon>Bursaphelenchus</taxon>
    </lineage>
</organism>
<dbReference type="GO" id="GO:0005634">
    <property type="term" value="C:nucleus"/>
    <property type="evidence" value="ECO:0007669"/>
    <property type="project" value="UniProtKB-SubCell"/>
</dbReference>
<evidence type="ECO:0000256" key="2">
    <source>
        <dbReference type="ARBA" id="ARBA00005993"/>
    </source>
</evidence>
<dbReference type="InterPro" id="IPR001628">
    <property type="entry name" value="Znf_hrmn_rcpt"/>
</dbReference>
<evidence type="ECO:0000256" key="3">
    <source>
        <dbReference type="ARBA" id="ARBA00022723"/>
    </source>
</evidence>
<dbReference type="PROSITE" id="PS51843">
    <property type="entry name" value="NR_LBD"/>
    <property type="match status" value="1"/>
</dbReference>
<dbReference type="InterPro" id="IPR001723">
    <property type="entry name" value="Nuclear_hrmn_rcpt"/>
</dbReference>
<dbReference type="GO" id="GO:0008270">
    <property type="term" value="F:zinc ion binding"/>
    <property type="evidence" value="ECO:0007669"/>
    <property type="project" value="UniProtKB-KW"/>
</dbReference>
<dbReference type="PROSITE" id="PS51030">
    <property type="entry name" value="NUCLEAR_REC_DBD_2"/>
    <property type="match status" value="1"/>
</dbReference>
<comment type="caution">
    <text evidence="14">The sequence shown here is derived from an EMBL/GenBank/DDBJ whole genome shotgun (WGS) entry which is preliminary data.</text>
</comment>
<evidence type="ECO:0000256" key="5">
    <source>
        <dbReference type="ARBA" id="ARBA00022833"/>
    </source>
</evidence>
<keyword evidence="7 11" id="KW-0238">DNA-binding</keyword>
<dbReference type="PANTHER" id="PTHR24083">
    <property type="entry name" value="NUCLEAR HORMONE RECEPTOR"/>
    <property type="match status" value="1"/>
</dbReference>
<keyword evidence="10 11" id="KW-0539">Nucleus</keyword>
<dbReference type="GO" id="GO:0000978">
    <property type="term" value="F:RNA polymerase II cis-regulatory region sequence-specific DNA binding"/>
    <property type="evidence" value="ECO:0007669"/>
    <property type="project" value="InterPro"/>
</dbReference>
<name>A0A811KKF3_9BILA</name>
<evidence type="ECO:0000259" key="13">
    <source>
        <dbReference type="PROSITE" id="PS51843"/>
    </source>
</evidence>
<dbReference type="Gene3D" id="3.30.50.10">
    <property type="entry name" value="Erythroid Transcription Factor GATA-1, subunit A"/>
    <property type="match status" value="1"/>
</dbReference>
<keyword evidence="4 11" id="KW-0863">Zinc-finger</keyword>
<dbReference type="Gene3D" id="1.10.565.10">
    <property type="entry name" value="Retinoid X Receptor"/>
    <property type="match status" value="1"/>
</dbReference>
<feature type="domain" description="NR LBD" evidence="13">
    <location>
        <begin position="166"/>
        <end position="430"/>
    </location>
</feature>
<dbReference type="InterPro" id="IPR049636">
    <property type="entry name" value="HNF4-like_DBD"/>
</dbReference>
<evidence type="ECO:0000256" key="6">
    <source>
        <dbReference type="ARBA" id="ARBA00023015"/>
    </source>
</evidence>
<proteinExistence type="inferred from homology"/>
<evidence type="ECO:0000256" key="11">
    <source>
        <dbReference type="RuleBase" id="RU004334"/>
    </source>
</evidence>
<dbReference type="Proteomes" id="UP000783686">
    <property type="component" value="Unassembled WGS sequence"/>
</dbReference>
<dbReference type="InterPro" id="IPR000536">
    <property type="entry name" value="Nucl_hrmn_rcpt_lig-bd"/>
</dbReference>
<dbReference type="FunFam" id="3.30.50.10:FF:000030">
    <property type="entry name" value="Nuclear Hormone Receptor family"/>
    <property type="match status" value="1"/>
</dbReference>
<dbReference type="SUPFAM" id="SSF57716">
    <property type="entry name" value="Glucocorticoid receptor-like (DNA-binding domain)"/>
    <property type="match status" value="1"/>
</dbReference>
<keyword evidence="6 11" id="KW-0805">Transcription regulation</keyword>
<dbReference type="OrthoDB" id="5799427at2759"/>
<dbReference type="EMBL" id="CAJFDH010000003">
    <property type="protein sequence ID" value="CAD5216230.1"/>
    <property type="molecule type" value="Genomic_DNA"/>
</dbReference>
<gene>
    <name evidence="14" type="ORF">BOKJ2_LOCUS6489</name>
</gene>
<dbReference type="PRINTS" id="PR00047">
    <property type="entry name" value="STROIDFINGER"/>
</dbReference>
<evidence type="ECO:0000256" key="7">
    <source>
        <dbReference type="ARBA" id="ARBA00023125"/>
    </source>
</evidence>
<protein>
    <recommendedName>
        <fullName evidence="16">Nuclear receptor domain-containing protein</fullName>
    </recommendedName>
</protein>
<keyword evidence="9 11" id="KW-0675">Receptor</keyword>
<evidence type="ECO:0008006" key="16">
    <source>
        <dbReference type="Google" id="ProtNLM"/>
    </source>
</evidence>
<dbReference type="CDD" id="cd06960">
    <property type="entry name" value="NR_DBD_HNF4A"/>
    <property type="match status" value="1"/>
</dbReference>
<dbReference type="InterPro" id="IPR013088">
    <property type="entry name" value="Znf_NHR/GATA"/>
</dbReference>
<keyword evidence="8 11" id="KW-0804">Transcription</keyword>
<dbReference type="EMBL" id="CAJFCW020000003">
    <property type="protein sequence ID" value="CAG9105531.1"/>
    <property type="molecule type" value="Genomic_DNA"/>
</dbReference>
<dbReference type="Proteomes" id="UP000614601">
    <property type="component" value="Unassembled WGS sequence"/>
</dbReference>
<dbReference type="SMART" id="SM00399">
    <property type="entry name" value="ZnF_C4"/>
    <property type="match status" value="1"/>
</dbReference>
<keyword evidence="5 11" id="KW-0862">Zinc</keyword>
<sequence length="470" mass="52972">MFQQEYYYYMDQSSVCGSSSTSTPPGEELCLVCSDVSTGYHYGTPSCNGCKTFFRRTIMKNQEFTCHYDGNCIVDKSVRCACRHCRFNKCLAVGMRRDAIQQNRDPIGYTKRTRRYPPIKSVDHHSPAISNPGSSGSSVINVVSPEQQTLLQSHVNIVTPQVTSVYDDELFNNLCRVEQYVNPLRHSGYVISKSLVHSILLPSFFNNIEFLKSINMNPVMKDGTRVAVSLDYQTCHEKDWSIMVEWAKTIDVYNKLDVSDQVILLRHSAVTNAALMQCFYTVDKGEGIVVFPNGSYFDRSPDLGRPAGFQRKKVKLLDNLLHPMRQIGLDINEFAAMKGIFFLNPDTDDLSSVEVRNVISEARHKLTDSLFRYMSNKDGPIKAAHKFSKILLFGPSIATMAIEMKEAVLVADFFEQVCFSPLAKELLLGIFNHNRSIEDQNMVTASDYVPNTADGQHQSSMSFVNVTAQL</sequence>
<dbReference type="SUPFAM" id="SSF48508">
    <property type="entry name" value="Nuclear receptor ligand-binding domain"/>
    <property type="match status" value="1"/>
</dbReference>
<comment type="subcellular location">
    <subcellularLocation>
        <location evidence="1 11">Nucleus</location>
    </subcellularLocation>
</comment>
<dbReference type="GO" id="GO:0003700">
    <property type="term" value="F:DNA-binding transcription factor activity"/>
    <property type="evidence" value="ECO:0007669"/>
    <property type="project" value="InterPro"/>
</dbReference>
<dbReference type="Pfam" id="PF00105">
    <property type="entry name" value="zf-C4"/>
    <property type="match status" value="1"/>
</dbReference>
<evidence type="ECO:0000313" key="15">
    <source>
        <dbReference type="Proteomes" id="UP000614601"/>
    </source>
</evidence>
<keyword evidence="3 11" id="KW-0479">Metal-binding</keyword>
<comment type="similarity">
    <text evidence="2 11">Belongs to the nuclear hormone receptor family.</text>
</comment>
<dbReference type="Pfam" id="PF00104">
    <property type="entry name" value="Hormone_recep"/>
    <property type="match status" value="1"/>
</dbReference>
<evidence type="ECO:0000256" key="4">
    <source>
        <dbReference type="ARBA" id="ARBA00022771"/>
    </source>
</evidence>
<evidence type="ECO:0000256" key="8">
    <source>
        <dbReference type="ARBA" id="ARBA00023163"/>
    </source>
</evidence>
<dbReference type="CDD" id="cd06157">
    <property type="entry name" value="NR_LBD"/>
    <property type="match status" value="1"/>
</dbReference>
<dbReference type="AlphaFoldDB" id="A0A811KKF3"/>
<reference evidence="14" key="1">
    <citation type="submission" date="2020-09" db="EMBL/GenBank/DDBJ databases">
        <authorList>
            <person name="Kikuchi T."/>
        </authorList>
    </citation>
    <scope>NUCLEOTIDE SEQUENCE</scope>
    <source>
        <strain evidence="14">SH1</strain>
    </source>
</reference>
<accession>A0A811KKF3</accession>
<feature type="domain" description="Nuclear receptor" evidence="12">
    <location>
        <begin position="27"/>
        <end position="102"/>
    </location>
</feature>
<evidence type="ECO:0000256" key="9">
    <source>
        <dbReference type="ARBA" id="ARBA00023170"/>
    </source>
</evidence>
<evidence type="ECO:0000259" key="12">
    <source>
        <dbReference type="PROSITE" id="PS51030"/>
    </source>
</evidence>
<dbReference type="InterPro" id="IPR050274">
    <property type="entry name" value="Nuclear_hormone_rcpt_NR2"/>
</dbReference>
<dbReference type="InterPro" id="IPR035500">
    <property type="entry name" value="NHR-like_dom_sf"/>
</dbReference>
<dbReference type="PROSITE" id="PS00031">
    <property type="entry name" value="NUCLEAR_REC_DBD_1"/>
    <property type="match status" value="1"/>
</dbReference>
<dbReference type="PRINTS" id="PR00398">
    <property type="entry name" value="STRDHORMONER"/>
</dbReference>